<protein>
    <submittedName>
        <fullName evidence="3">PPOX class putative F420-dependent enzyme</fullName>
    </submittedName>
</protein>
<dbReference type="GO" id="GO:0016627">
    <property type="term" value="F:oxidoreductase activity, acting on the CH-CH group of donors"/>
    <property type="evidence" value="ECO:0007669"/>
    <property type="project" value="TreeGrafter"/>
</dbReference>
<keyword evidence="1" id="KW-0560">Oxidoreductase</keyword>
<dbReference type="AlphaFoldDB" id="A0AAC9HMY8"/>
<dbReference type="InterPro" id="IPR011576">
    <property type="entry name" value="Pyridox_Oxase_N"/>
</dbReference>
<evidence type="ECO:0000313" key="3">
    <source>
        <dbReference type="EMBL" id="AOS62156.1"/>
    </source>
</evidence>
<dbReference type="SUPFAM" id="SSF50475">
    <property type="entry name" value="FMN-binding split barrel"/>
    <property type="match status" value="1"/>
</dbReference>
<dbReference type="NCBIfam" id="TIGR03618">
    <property type="entry name" value="Rv1155_F420"/>
    <property type="match status" value="1"/>
</dbReference>
<dbReference type="InterPro" id="IPR052019">
    <property type="entry name" value="F420H2_bilvrd_red/Heme_oxyg"/>
</dbReference>
<evidence type="ECO:0000313" key="4">
    <source>
        <dbReference type="Proteomes" id="UP000095210"/>
    </source>
</evidence>
<dbReference type="Gene3D" id="2.30.110.10">
    <property type="entry name" value="Electron Transport, Fmn-binding Protein, Chain A"/>
    <property type="match status" value="1"/>
</dbReference>
<name>A0AAC9HMY8_9PSEU</name>
<dbReference type="Pfam" id="PF01243">
    <property type="entry name" value="PNPOx_N"/>
    <property type="match status" value="1"/>
</dbReference>
<evidence type="ECO:0000259" key="2">
    <source>
        <dbReference type="Pfam" id="PF01243"/>
    </source>
</evidence>
<dbReference type="InterPro" id="IPR012349">
    <property type="entry name" value="Split_barrel_FMN-bd"/>
</dbReference>
<gene>
    <name evidence="3" type="ORF">TL08_06660</name>
</gene>
<dbReference type="GO" id="GO:0070967">
    <property type="term" value="F:coenzyme F420 binding"/>
    <property type="evidence" value="ECO:0007669"/>
    <property type="project" value="TreeGrafter"/>
</dbReference>
<reference evidence="4" key="1">
    <citation type="submission" date="2016-03" db="EMBL/GenBank/DDBJ databases">
        <title>Complete genome sequence of the type strain Actinoalloteichus hymeniacidonis DSM 45092.</title>
        <authorList>
            <person name="Schaffert L."/>
            <person name="Albersmeier A."/>
            <person name="Winkler A."/>
            <person name="Kalinowski J."/>
            <person name="Zotchev S."/>
            <person name="Ruckert C."/>
        </authorList>
    </citation>
    <scope>NUCLEOTIDE SEQUENCE [LARGE SCALE GENOMIC DNA]</scope>
    <source>
        <strain evidence="4">HPA177(T) (DSM 45092(T))</strain>
    </source>
</reference>
<dbReference type="InterPro" id="IPR019920">
    <property type="entry name" value="F420-binding_dom_put"/>
</dbReference>
<dbReference type="RefSeq" id="WP_069847406.1">
    <property type="nucleotide sequence ID" value="NZ_CP014859.1"/>
</dbReference>
<organism evidence="3 4">
    <name type="scientific">Actinoalloteichus hymeniacidonis</name>
    <dbReference type="NCBI Taxonomy" id="340345"/>
    <lineage>
        <taxon>Bacteria</taxon>
        <taxon>Bacillati</taxon>
        <taxon>Actinomycetota</taxon>
        <taxon>Actinomycetes</taxon>
        <taxon>Pseudonocardiales</taxon>
        <taxon>Pseudonocardiaceae</taxon>
        <taxon>Actinoalloteichus</taxon>
    </lineage>
</organism>
<dbReference type="PANTHER" id="PTHR35176">
    <property type="entry name" value="HEME OXYGENASE HI_0854-RELATED"/>
    <property type="match status" value="1"/>
</dbReference>
<evidence type="ECO:0000256" key="1">
    <source>
        <dbReference type="ARBA" id="ARBA00023002"/>
    </source>
</evidence>
<dbReference type="GO" id="GO:0005829">
    <property type="term" value="C:cytosol"/>
    <property type="evidence" value="ECO:0007669"/>
    <property type="project" value="TreeGrafter"/>
</dbReference>
<dbReference type="EMBL" id="CP014859">
    <property type="protein sequence ID" value="AOS62156.1"/>
    <property type="molecule type" value="Genomic_DNA"/>
</dbReference>
<dbReference type="Proteomes" id="UP000095210">
    <property type="component" value="Chromosome"/>
</dbReference>
<sequence>MSVTPEKLRQLLDSRVFGIVATVAPDGSPQQSVVWLAADGDDLRFFIAVGSRKERNLRRDPRIGVLISPADAPYSYAAIRGTARFEPDTALALRDELSRKYVGLSYAEHIAQTPEAAHLGPITSVRVSPERITGRL</sequence>
<accession>A0AAC9HMY8</accession>
<dbReference type="PANTHER" id="PTHR35176:SF6">
    <property type="entry name" value="HEME OXYGENASE HI_0854-RELATED"/>
    <property type="match status" value="1"/>
</dbReference>
<keyword evidence="4" id="KW-1185">Reference proteome</keyword>
<dbReference type="KEGG" id="ahm:TL08_06660"/>
<feature type="domain" description="Pyridoxamine 5'-phosphate oxidase N-terminal" evidence="2">
    <location>
        <begin position="5"/>
        <end position="133"/>
    </location>
</feature>
<proteinExistence type="predicted"/>